<name>A0A5J4THV0_9EUKA</name>
<evidence type="ECO:0000313" key="2">
    <source>
        <dbReference type="Proteomes" id="UP000324800"/>
    </source>
</evidence>
<dbReference type="AlphaFoldDB" id="A0A5J4THV0"/>
<gene>
    <name evidence="1" type="ORF">EZS28_047020</name>
</gene>
<organism evidence="1 2">
    <name type="scientific">Streblomastix strix</name>
    <dbReference type="NCBI Taxonomy" id="222440"/>
    <lineage>
        <taxon>Eukaryota</taxon>
        <taxon>Metamonada</taxon>
        <taxon>Preaxostyla</taxon>
        <taxon>Oxymonadida</taxon>
        <taxon>Streblomastigidae</taxon>
        <taxon>Streblomastix</taxon>
    </lineage>
</organism>
<comment type="caution">
    <text evidence="1">The sequence shown here is derived from an EMBL/GenBank/DDBJ whole genome shotgun (WGS) entry which is preliminary data.</text>
</comment>
<reference evidence="1 2" key="1">
    <citation type="submission" date="2019-03" db="EMBL/GenBank/DDBJ databases">
        <title>Single cell metagenomics reveals metabolic interactions within the superorganism composed of flagellate Streblomastix strix and complex community of Bacteroidetes bacteria on its surface.</title>
        <authorList>
            <person name="Treitli S.C."/>
            <person name="Kolisko M."/>
            <person name="Husnik F."/>
            <person name="Keeling P."/>
            <person name="Hampl V."/>
        </authorList>
    </citation>
    <scope>NUCLEOTIDE SEQUENCE [LARGE SCALE GENOMIC DNA]</scope>
    <source>
        <strain evidence="1">ST1C</strain>
    </source>
</reference>
<feature type="non-terminal residue" evidence="1">
    <location>
        <position position="1"/>
    </location>
</feature>
<dbReference type="Proteomes" id="UP000324800">
    <property type="component" value="Unassembled WGS sequence"/>
</dbReference>
<proteinExistence type="predicted"/>
<accession>A0A5J4THV0</accession>
<dbReference type="EMBL" id="SNRW01031388">
    <property type="protein sequence ID" value="KAA6357452.1"/>
    <property type="molecule type" value="Genomic_DNA"/>
</dbReference>
<sequence>TVATKITFPAQLVYNQLRVNQIILAGPLPGAWLPNENLTLDGKINASFSFGIRLGKDQHQYHSYHDFAGLTPIETTSQPSVMIYSLALNKMFRPLPESGLIPSIQLSSINRRKNYSLVLHSSEDHDLNEVQIKRRGNPLGVIPRMICSQ</sequence>
<evidence type="ECO:0000313" key="1">
    <source>
        <dbReference type="EMBL" id="KAA6357452.1"/>
    </source>
</evidence>
<protein>
    <submittedName>
        <fullName evidence="1">Uncharacterized protein</fullName>
    </submittedName>
</protein>